<organism evidence="8 9">
    <name type="scientific">Aliidiomarina minuta</name>
    <dbReference type="NCBI Taxonomy" id="880057"/>
    <lineage>
        <taxon>Bacteria</taxon>
        <taxon>Pseudomonadati</taxon>
        <taxon>Pseudomonadota</taxon>
        <taxon>Gammaproteobacteria</taxon>
        <taxon>Alteromonadales</taxon>
        <taxon>Idiomarinaceae</taxon>
        <taxon>Aliidiomarina</taxon>
    </lineage>
</organism>
<reference evidence="8 9" key="1">
    <citation type="journal article" date="2011" name="Front. Microbiol.">
        <title>Genomic signatures of strain selection and enhancement in Bacillus atrophaeus var. globigii, a historical biowarfare simulant.</title>
        <authorList>
            <person name="Gibbons H.S."/>
            <person name="Broomall S.M."/>
            <person name="McNew L.A."/>
            <person name="Daligault H."/>
            <person name="Chapman C."/>
            <person name="Bruce D."/>
            <person name="Karavis M."/>
            <person name="Krepps M."/>
            <person name="McGregor P.A."/>
            <person name="Hong C."/>
            <person name="Park K.H."/>
            <person name="Akmal A."/>
            <person name="Feldman A."/>
            <person name="Lin J.S."/>
            <person name="Chang W.E."/>
            <person name="Higgs B.W."/>
            <person name="Demirev P."/>
            <person name="Lindquist J."/>
            <person name="Liem A."/>
            <person name="Fochler E."/>
            <person name="Read T.D."/>
            <person name="Tapia R."/>
            <person name="Johnson S."/>
            <person name="Bishop-Lilly K.A."/>
            <person name="Detter C."/>
            <person name="Han C."/>
            <person name="Sozhamannan S."/>
            <person name="Rosenzweig C.N."/>
            <person name="Skowronski E.W."/>
        </authorList>
    </citation>
    <scope>NUCLEOTIDE SEQUENCE [LARGE SCALE GENOMIC DNA]</scope>
    <source>
        <strain evidence="8 9">MLST1</strain>
    </source>
</reference>
<dbReference type="InterPro" id="IPR036631">
    <property type="entry name" value="MGMT_N_sf"/>
</dbReference>
<dbReference type="GO" id="GO:0006281">
    <property type="term" value="P:DNA repair"/>
    <property type="evidence" value="ECO:0007669"/>
    <property type="project" value="UniProtKB-KW"/>
</dbReference>
<evidence type="ECO:0000256" key="6">
    <source>
        <dbReference type="ARBA" id="ARBA00049348"/>
    </source>
</evidence>
<dbReference type="Gene3D" id="1.10.10.10">
    <property type="entry name" value="Winged helix-like DNA-binding domain superfamily/Winged helix DNA-binding domain"/>
    <property type="match status" value="1"/>
</dbReference>
<dbReference type="GO" id="GO:0003908">
    <property type="term" value="F:methylated-DNA-[protein]-cysteine S-methyltransferase activity"/>
    <property type="evidence" value="ECO:0007669"/>
    <property type="project" value="UniProtKB-EC"/>
</dbReference>
<dbReference type="GO" id="GO:0032259">
    <property type="term" value="P:methylation"/>
    <property type="evidence" value="ECO:0007669"/>
    <property type="project" value="UniProtKB-KW"/>
</dbReference>
<feature type="domain" description="Methylated-DNA-[protein]-cysteine S-methyltransferase DNA binding" evidence="7">
    <location>
        <begin position="70"/>
        <end position="153"/>
    </location>
</feature>
<dbReference type="Proteomes" id="UP000288293">
    <property type="component" value="Unassembled WGS sequence"/>
</dbReference>
<evidence type="ECO:0000256" key="3">
    <source>
        <dbReference type="ARBA" id="ARBA00022679"/>
    </source>
</evidence>
<dbReference type="SUPFAM" id="SSF46767">
    <property type="entry name" value="Methylated DNA-protein cysteine methyltransferase, C-terminal domain"/>
    <property type="match status" value="1"/>
</dbReference>
<accession>A0A432W620</accession>
<evidence type="ECO:0000256" key="5">
    <source>
        <dbReference type="ARBA" id="ARBA00023204"/>
    </source>
</evidence>
<evidence type="ECO:0000313" key="8">
    <source>
        <dbReference type="EMBL" id="RUO25426.1"/>
    </source>
</evidence>
<dbReference type="OrthoDB" id="9811249at2"/>
<evidence type="ECO:0000256" key="4">
    <source>
        <dbReference type="ARBA" id="ARBA00022763"/>
    </source>
</evidence>
<dbReference type="PANTHER" id="PTHR10815:SF13">
    <property type="entry name" value="METHYLATED-DNA--PROTEIN-CYSTEINE METHYLTRANSFERASE"/>
    <property type="match status" value="1"/>
</dbReference>
<comment type="caution">
    <text evidence="8">The sequence shown here is derived from an EMBL/GenBank/DDBJ whole genome shotgun (WGS) entry which is preliminary data.</text>
</comment>
<dbReference type="EMBL" id="PIPL01000001">
    <property type="protein sequence ID" value="RUO25426.1"/>
    <property type="molecule type" value="Genomic_DNA"/>
</dbReference>
<keyword evidence="2" id="KW-0489">Methyltransferase</keyword>
<evidence type="ECO:0000256" key="1">
    <source>
        <dbReference type="ARBA" id="ARBA00001286"/>
    </source>
</evidence>
<keyword evidence="9" id="KW-1185">Reference proteome</keyword>
<dbReference type="InterPro" id="IPR001497">
    <property type="entry name" value="MethylDNA_cys_MeTrfase_AS"/>
</dbReference>
<dbReference type="CDD" id="cd06445">
    <property type="entry name" value="ATase"/>
    <property type="match status" value="1"/>
</dbReference>
<dbReference type="NCBIfam" id="TIGR00589">
    <property type="entry name" value="ogt"/>
    <property type="match status" value="1"/>
</dbReference>
<dbReference type="Pfam" id="PF01035">
    <property type="entry name" value="DNA_binding_1"/>
    <property type="match status" value="1"/>
</dbReference>
<name>A0A432W620_9GAMM</name>
<keyword evidence="4" id="KW-0227">DNA damage</keyword>
<dbReference type="PANTHER" id="PTHR10815">
    <property type="entry name" value="METHYLATED-DNA--PROTEIN-CYSTEINE METHYLTRANSFERASE"/>
    <property type="match status" value="1"/>
</dbReference>
<gene>
    <name evidence="8" type="ORF">CWE09_01435</name>
</gene>
<dbReference type="PROSITE" id="PS00374">
    <property type="entry name" value="MGMT"/>
    <property type="match status" value="1"/>
</dbReference>
<dbReference type="InterPro" id="IPR014048">
    <property type="entry name" value="MethylDNA_cys_MeTrfase_DNA-bd"/>
</dbReference>
<sequence>MNLTIIPFADLQLSIWFSDTELYASSLALSSGQFKPVVHPLIDRVQEQLGTYLRQSDYSFDLPLAPEGTDFQCWVWQQMSAIPAGQVRTYGEIAKLRNSAARAVGGACRANPLPLFIPCHRIVSRSGIGGYSGQWQEGERIDVKRWLLTHEGAVS</sequence>
<keyword evidence="5" id="KW-0234">DNA repair</keyword>
<evidence type="ECO:0000259" key="7">
    <source>
        <dbReference type="Pfam" id="PF01035"/>
    </source>
</evidence>
<dbReference type="SUPFAM" id="SSF53155">
    <property type="entry name" value="Methylated DNA-protein cysteine methyltransferase domain"/>
    <property type="match status" value="1"/>
</dbReference>
<comment type="catalytic activity">
    <reaction evidence="1">
        <text>a 4-O-methyl-thymidine in DNA + L-cysteinyl-[protein] = a thymidine in DNA + S-methyl-L-cysteinyl-[protein]</text>
        <dbReference type="Rhea" id="RHEA:53428"/>
        <dbReference type="Rhea" id="RHEA-COMP:10131"/>
        <dbReference type="Rhea" id="RHEA-COMP:10132"/>
        <dbReference type="Rhea" id="RHEA-COMP:13555"/>
        <dbReference type="Rhea" id="RHEA-COMP:13556"/>
        <dbReference type="ChEBI" id="CHEBI:29950"/>
        <dbReference type="ChEBI" id="CHEBI:82612"/>
        <dbReference type="ChEBI" id="CHEBI:137386"/>
        <dbReference type="ChEBI" id="CHEBI:137387"/>
        <dbReference type="EC" id="2.1.1.63"/>
    </reaction>
</comment>
<dbReference type="InterPro" id="IPR036388">
    <property type="entry name" value="WH-like_DNA-bd_sf"/>
</dbReference>
<dbReference type="RefSeq" id="WP_126802126.1">
    <property type="nucleotide sequence ID" value="NZ_PIPL01000001.1"/>
</dbReference>
<dbReference type="InterPro" id="IPR036217">
    <property type="entry name" value="MethylDNA_cys_MeTrfase_DNAb"/>
</dbReference>
<protein>
    <recommendedName>
        <fullName evidence="7">Methylated-DNA-[protein]-cysteine S-methyltransferase DNA binding domain-containing protein</fullName>
    </recommendedName>
</protein>
<proteinExistence type="predicted"/>
<evidence type="ECO:0000256" key="2">
    <source>
        <dbReference type="ARBA" id="ARBA00022603"/>
    </source>
</evidence>
<evidence type="ECO:0000313" key="9">
    <source>
        <dbReference type="Proteomes" id="UP000288293"/>
    </source>
</evidence>
<comment type="catalytic activity">
    <reaction evidence="6">
        <text>a 6-O-methyl-2'-deoxyguanosine in DNA + L-cysteinyl-[protein] = S-methyl-L-cysteinyl-[protein] + a 2'-deoxyguanosine in DNA</text>
        <dbReference type="Rhea" id="RHEA:24000"/>
        <dbReference type="Rhea" id="RHEA-COMP:10131"/>
        <dbReference type="Rhea" id="RHEA-COMP:10132"/>
        <dbReference type="Rhea" id="RHEA-COMP:11367"/>
        <dbReference type="Rhea" id="RHEA-COMP:11368"/>
        <dbReference type="ChEBI" id="CHEBI:29950"/>
        <dbReference type="ChEBI" id="CHEBI:82612"/>
        <dbReference type="ChEBI" id="CHEBI:85445"/>
        <dbReference type="ChEBI" id="CHEBI:85448"/>
        <dbReference type="EC" id="2.1.1.63"/>
    </reaction>
</comment>
<keyword evidence="3" id="KW-0808">Transferase</keyword>
<dbReference type="AlphaFoldDB" id="A0A432W620"/>